<dbReference type="Proteomes" id="UP000292450">
    <property type="component" value="Segment"/>
</dbReference>
<keyword evidence="2" id="KW-0378">Hydrolase</keyword>
<organism evidence="6 9">
    <name type="scientific">Myxoma virus</name>
    <dbReference type="NCBI Taxonomy" id="10273"/>
    <lineage>
        <taxon>Viruses</taxon>
        <taxon>Varidnaviria</taxon>
        <taxon>Bamfordvirae</taxon>
        <taxon>Nucleocytoviricota</taxon>
        <taxon>Pokkesviricetes</taxon>
        <taxon>Chitovirales</taxon>
        <taxon>Poxviridae</taxon>
        <taxon>Chordopoxvirinae</taxon>
        <taxon>Leporipoxvirus</taxon>
        <taxon>Leporipoxvirus myxoma</taxon>
    </lineage>
</organism>
<dbReference type="InterPro" id="IPR014015">
    <property type="entry name" value="Helicase_SF3_DNA-vir"/>
</dbReference>
<dbReference type="InterPro" id="IPR014818">
    <property type="entry name" value="Phage/plasmid_primase_P4_C"/>
</dbReference>
<accession>A0A481NEY0</accession>
<dbReference type="Pfam" id="PF03288">
    <property type="entry name" value="Pox_D5"/>
    <property type="match status" value="1"/>
</dbReference>
<gene>
    <name evidence="6" type="primary">m080R</name>
</gene>
<evidence type="ECO:0000256" key="4">
    <source>
        <dbReference type="ARBA" id="ARBA00022840"/>
    </source>
</evidence>
<protein>
    <submittedName>
        <fullName evidence="6">M80R</fullName>
    </submittedName>
</protein>
<dbReference type="PANTHER" id="PTHR35372:SF2">
    <property type="entry name" value="SF3 HELICASE DOMAIN-CONTAINING PROTEIN"/>
    <property type="match status" value="1"/>
</dbReference>
<dbReference type="Pfam" id="PF08706">
    <property type="entry name" value="D5_N"/>
    <property type="match status" value="1"/>
</dbReference>
<keyword evidence="1" id="KW-0547">Nucleotide-binding</keyword>
<evidence type="ECO:0000256" key="2">
    <source>
        <dbReference type="ARBA" id="ARBA00022801"/>
    </source>
</evidence>
<sequence>MAKALVDNEHIFVLKSIGVPNSHRQSEDPRFVDIFTCDELENYICNNPTCTLFETLRNEEDYSVVRVFFDVDLDVVLDEIDYVAALEDFILEVTKFVSVFSVKECDAPQNKVLKCMRSNFSITRTTDPDKTSFHMIFPDVYTTMHTLIAMKKPLLEFLRSSENPLIRSIDPAVYRRKTTLRVVGTRKAANNDKIHIKQPPHTNISDYLFTYVRMHRDSCYFSLTKRLDDTMSEALWEPNYIHFGDAMKKIAKAVVNEIINFKDLDVTNFTTVPLVIDYVMPCALCKKKTHKHHHMISIGNGMLKLYKAGNPHSCKVKTILLEGNKLFTISQIIMDSNVIHLTDRGEYIVWLKNAWKFNTDDPIITKLVLNMKDQLPTEYVPDILCPRKRKVIENNLKDMLVDVTETDVHPCILPFRNGVLDISNGTFYTGHDSKDFICTVSTGFNLNMEKFLDNDSEEMKELVSIINDIQPLTEENKQNRELYERTLASCLCGTTKQCITFFFGETATGKSTTKKLLHSAIGSLFIETGQTILTEVMDKGPNPFIANMHLKRSVFCSELPDFACSTSKRIRADNIKKLTEPCIVGRQCFSNRINNKNHASIIIDTNYKPVFDRVDNALMRRISLVRFRTHFAQTATNKEMLNKAAYDDVKPLDETLDMKIQKNYYRYAFLNLLVQWYQKYHVPHLKLFSTPENVPDFAFQLKVESLIVSSSSTHTHLISSLSKIGYVMEDNLVVLPVPLFQQKLAKHFNVRVHGHDIESFITRHKKFANVKEEYLEYIFIEDITSK</sequence>
<dbReference type="InterPro" id="IPR051620">
    <property type="entry name" value="ORF904-like_C"/>
</dbReference>
<dbReference type="GO" id="GO:0016787">
    <property type="term" value="F:hydrolase activity"/>
    <property type="evidence" value="ECO:0007669"/>
    <property type="project" value="UniProtKB-KW"/>
</dbReference>
<evidence type="ECO:0000313" key="9">
    <source>
        <dbReference type="Proteomes" id="UP000292450"/>
    </source>
</evidence>
<dbReference type="InterPro" id="IPR004968">
    <property type="entry name" value="DNA_primase/NTPase_C"/>
</dbReference>
<feature type="domain" description="SF3 helicase" evidence="5">
    <location>
        <begin position="478"/>
        <end position="640"/>
    </location>
</feature>
<dbReference type="PANTHER" id="PTHR35372">
    <property type="entry name" value="ATP BINDING PROTEIN-RELATED"/>
    <property type="match status" value="1"/>
</dbReference>
<dbReference type="Gene3D" id="3.40.50.300">
    <property type="entry name" value="P-loop containing nucleotide triphosphate hydrolases"/>
    <property type="match status" value="1"/>
</dbReference>
<reference evidence="8 9" key="1">
    <citation type="journal article" date="2019" name="J. Virol.">
        <title>Punctuated evolution of myxoma virus: rapid and disjunct evolution of a recent viral lineage in Australia.</title>
        <authorList>
            <person name="Eden J.-S."/>
            <person name="Kerr P.J."/>
            <person name="Holmes E.C."/>
        </authorList>
    </citation>
    <scope>NUCLEOTIDE SEQUENCE [LARGE SCALE GENOMIC DNA]</scope>
    <source>
        <strain evidence="7">Aust/NSW/Bluegums/04-2015</strain>
        <strain evidence="6">Aust/NSW/Murrumbateman/10-2014</strain>
    </source>
</reference>
<dbReference type="InterPro" id="IPR027417">
    <property type="entry name" value="P-loop_NTPase"/>
</dbReference>
<evidence type="ECO:0000256" key="1">
    <source>
        <dbReference type="ARBA" id="ARBA00022741"/>
    </source>
</evidence>
<keyword evidence="4" id="KW-0067">ATP-binding</keyword>
<evidence type="ECO:0000259" key="5">
    <source>
        <dbReference type="PROSITE" id="PS51206"/>
    </source>
</evidence>
<proteinExistence type="predicted"/>
<dbReference type="Proteomes" id="UP000291978">
    <property type="component" value="Segment"/>
</dbReference>
<dbReference type="GO" id="GO:0005524">
    <property type="term" value="F:ATP binding"/>
    <property type="evidence" value="ECO:0007669"/>
    <property type="project" value="UniProtKB-KW"/>
</dbReference>
<keyword evidence="3" id="KW-0347">Helicase</keyword>
<dbReference type="PROSITE" id="PS51206">
    <property type="entry name" value="SF3_HELICASE_1"/>
    <property type="match status" value="1"/>
</dbReference>
<dbReference type="EMBL" id="MK388121">
    <property type="protein sequence ID" value="QAV39125.1"/>
    <property type="molecule type" value="Genomic_DNA"/>
</dbReference>
<dbReference type="GO" id="GO:0004386">
    <property type="term" value="F:helicase activity"/>
    <property type="evidence" value="ECO:0007669"/>
    <property type="project" value="UniProtKB-KW"/>
</dbReference>
<evidence type="ECO:0000313" key="8">
    <source>
        <dbReference type="Proteomes" id="UP000291978"/>
    </source>
</evidence>
<evidence type="ECO:0000313" key="6">
    <source>
        <dbReference type="EMBL" id="QAV39125.1"/>
    </source>
</evidence>
<name>A0A481NEY0_9POXV</name>
<evidence type="ECO:0000256" key="3">
    <source>
        <dbReference type="ARBA" id="ARBA00022806"/>
    </source>
</evidence>
<evidence type="ECO:0000313" key="7">
    <source>
        <dbReference type="EMBL" id="QAV39294.1"/>
    </source>
</evidence>
<dbReference type="EMBL" id="MK388122">
    <property type="protein sequence ID" value="QAV39294.1"/>
    <property type="molecule type" value="Genomic_DNA"/>
</dbReference>